<accession>A0ABU0E6Z7</accession>
<proteinExistence type="predicted"/>
<feature type="chain" id="PRO_5045606148" evidence="1">
    <location>
        <begin position="24"/>
        <end position="177"/>
    </location>
</feature>
<dbReference type="Proteomes" id="UP001230220">
    <property type="component" value="Unassembled WGS sequence"/>
</dbReference>
<evidence type="ECO:0000256" key="1">
    <source>
        <dbReference type="SAM" id="SignalP"/>
    </source>
</evidence>
<evidence type="ECO:0000313" key="4">
    <source>
        <dbReference type="Proteomes" id="UP001230220"/>
    </source>
</evidence>
<dbReference type="PROSITE" id="PS51257">
    <property type="entry name" value="PROKAR_LIPOPROTEIN"/>
    <property type="match status" value="1"/>
</dbReference>
<protein>
    <submittedName>
        <fullName evidence="3">Membrane protein YkoI</fullName>
    </submittedName>
</protein>
<reference evidence="3 4" key="1">
    <citation type="submission" date="2023-07" db="EMBL/GenBank/DDBJ databases">
        <title>Genomic Encyclopedia of Type Strains, Phase IV (KMG-IV): sequencing the most valuable type-strain genomes for metagenomic binning, comparative biology and taxonomic classification.</title>
        <authorList>
            <person name="Goeker M."/>
        </authorList>
    </citation>
    <scope>NUCLEOTIDE SEQUENCE [LARGE SCALE GENOMIC DNA]</scope>
    <source>
        <strain evidence="3 4">DSM 16784</strain>
    </source>
</reference>
<evidence type="ECO:0000313" key="3">
    <source>
        <dbReference type="EMBL" id="MDQ0362683.1"/>
    </source>
</evidence>
<dbReference type="RefSeq" id="WP_307410538.1">
    <property type="nucleotide sequence ID" value="NZ_JAUSUR010000007.1"/>
</dbReference>
<feature type="domain" description="PepSY" evidence="2">
    <location>
        <begin position="46"/>
        <end position="93"/>
    </location>
</feature>
<keyword evidence="4" id="KW-1185">Reference proteome</keyword>
<evidence type="ECO:0000259" key="2">
    <source>
        <dbReference type="Pfam" id="PF03413"/>
    </source>
</evidence>
<dbReference type="EMBL" id="JAUSUR010000007">
    <property type="protein sequence ID" value="MDQ0362683.1"/>
    <property type="molecule type" value="Genomic_DNA"/>
</dbReference>
<keyword evidence="1" id="KW-0732">Signal</keyword>
<dbReference type="InterPro" id="IPR025711">
    <property type="entry name" value="PepSY"/>
</dbReference>
<gene>
    <name evidence="3" type="ORF">J2S15_003437</name>
</gene>
<dbReference type="Pfam" id="PF03413">
    <property type="entry name" value="PepSY"/>
    <property type="match status" value="2"/>
</dbReference>
<comment type="caution">
    <text evidence="3">The sequence shown here is derived from an EMBL/GenBank/DDBJ whole genome shotgun (WGS) entry which is preliminary data.</text>
</comment>
<name>A0ABU0E6Z7_9FIRM</name>
<organism evidence="3 4">
    <name type="scientific">Breznakia pachnodae</name>
    <dbReference type="NCBI Taxonomy" id="265178"/>
    <lineage>
        <taxon>Bacteria</taxon>
        <taxon>Bacillati</taxon>
        <taxon>Bacillota</taxon>
        <taxon>Erysipelotrichia</taxon>
        <taxon>Erysipelotrichales</taxon>
        <taxon>Erysipelotrichaceae</taxon>
        <taxon>Breznakia</taxon>
    </lineage>
</organism>
<dbReference type="Gene3D" id="3.10.450.40">
    <property type="match status" value="2"/>
</dbReference>
<feature type="signal peptide" evidence="1">
    <location>
        <begin position="1"/>
        <end position="23"/>
    </location>
</feature>
<sequence length="177" mass="19120">MNKYLITGAIVLFLLAGCSSGTSDDTNKVNDNKTTDTNKNDSTAEITLEEAKEIALADVNGEVTKQQEDYDDGVLYYEIDIVSDGIKYEYKIDTAGTIVSKEQEAVSTGGTTNDAYITSQEAQDIIIKHAGGGTVTSCELEVEGTAIYEIEMVKDGQEYDAGVDATTGEVLYYNADY</sequence>
<feature type="domain" description="PepSY" evidence="2">
    <location>
        <begin position="117"/>
        <end position="172"/>
    </location>
</feature>